<name>A0A9P5VFR8_9FUNG</name>
<dbReference type="AlphaFoldDB" id="A0A9P5VFR8"/>
<comment type="caution">
    <text evidence="1">The sequence shown here is derived from an EMBL/GenBank/DDBJ whole genome shotgun (WGS) entry which is preliminary data.</text>
</comment>
<dbReference type="EMBL" id="JAAAUY010002952">
    <property type="protein sequence ID" value="KAF9308881.1"/>
    <property type="molecule type" value="Genomic_DNA"/>
</dbReference>
<protein>
    <submittedName>
        <fullName evidence="1">Uncharacterized protein</fullName>
    </submittedName>
</protein>
<evidence type="ECO:0000313" key="1">
    <source>
        <dbReference type="EMBL" id="KAF9308881.1"/>
    </source>
</evidence>
<feature type="non-terminal residue" evidence="1">
    <location>
        <position position="1"/>
    </location>
</feature>
<sequence length="104" mass="12127">SRKTLQARIGRTNESSWTLANKFRSASTLLSLQNYLDHYDNAESNYHYRLEVMEQILSRNGDVNVQLWLTLHYLSYNPEGLIRLYLKYGAVEKAATLFSQIIQL</sequence>
<feature type="non-terminal residue" evidence="1">
    <location>
        <position position="104"/>
    </location>
</feature>
<gene>
    <name evidence="1" type="ORF">BG006_005248</name>
</gene>
<organism evidence="1 2">
    <name type="scientific">Podila minutissima</name>
    <dbReference type="NCBI Taxonomy" id="64525"/>
    <lineage>
        <taxon>Eukaryota</taxon>
        <taxon>Fungi</taxon>
        <taxon>Fungi incertae sedis</taxon>
        <taxon>Mucoromycota</taxon>
        <taxon>Mortierellomycotina</taxon>
        <taxon>Mortierellomycetes</taxon>
        <taxon>Mortierellales</taxon>
        <taxon>Mortierellaceae</taxon>
        <taxon>Podila</taxon>
    </lineage>
</organism>
<dbReference type="Proteomes" id="UP000696485">
    <property type="component" value="Unassembled WGS sequence"/>
</dbReference>
<reference evidence="1" key="1">
    <citation type="journal article" date="2020" name="Fungal Divers.">
        <title>Resolving the Mortierellaceae phylogeny through synthesis of multi-gene phylogenetics and phylogenomics.</title>
        <authorList>
            <person name="Vandepol N."/>
            <person name="Liber J."/>
            <person name="Desiro A."/>
            <person name="Na H."/>
            <person name="Kennedy M."/>
            <person name="Barry K."/>
            <person name="Grigoriev I.V."/>
            <person name="Miller A.N."/>
            <person name="O'Donnell K."/>
            <person name="Stajich J.E."/>
            <person name="Bonito G."/>
        </authorList>
    </citation>
    <scope>NUCLEOTIDE SEQUENCE</scope>
    <source>
        <strain evidence="1">NVP1</strain>
    </source>
</reference>
<accession>A0A9P5VFR8</accession>
<proteinExistence type="predicted"/>
<keyword evidence="2" id="KW-1185">Reference proteome</keyword>
<evidence type="ECO:0000313" key="2">
    <source>
        <dbReference type="Proteomes" id="UP000696485"/>
    </source>
</evidence>